<dbReference type="Proteomes" id="UP000281955">
    <property type="component" value="Unassembled WGS sequence"/>
</dbReference>
<reference evidence="2 3" key="1">
    <citation type="submission" date="2018-10" db="EMBL/GenBank/DDBJ databases">
        <title>Genomic Encyclopedia of Archaeal and Bacterial Type Strains, Phase II (KMG-II): from individual species to whole genera.</title>
        <authorList>
            <person name="Goeker M."/>
        </authorList>
    </citation>
    <scope>NUCLEOTIDE SEQUENCE [LARGE SCALE GENOMIC DNA]</scope>
    <source>
        <strain evidence="2 3">RP-AC37</strain>
    </source>
</reference>
<evidence type="ECO:0000313" key="2">
    <source>
        <dbReference type="EMBL" id="RKS72641.1"/>
    </source>
</evidence>
<evidence type="ECO:0000256" key="1">
    <source>
        <dbReference type="SAM" id="Phobius"/>
    </source>
</evidence>
<keyword evidence="1" id="KW-1133">Transmembrane helix</keyword>
<keyword evidence="1" id="KW-0812">Transmembrane</keyword>
<protein>
    <submittedName>
        <fullName evidence="2">Uncharacterized protein</fullName>
    </submittedName>
</protein>
<feature type="transmembrane region" description="Helical" evidence="1">
    <location>
        <begin position="218"/>
        <end position="239"/>
    </location>
</feature>
<evidence type="ECO:0000313" key="3">
    <source>
        <dbReference type="Proteomes" id="UP000281955"/>
    </source>
</evidence>
<organism evidence="2 3">
    <name type="scientific">Motilibacter peucedani</name>
    <dbReference type="NCBI Taxonomy" id="598650"/>
    <lineage>
        <taxon>Bacteria</taxon>
        <taxon>Bacillati</taxon>
        <taxon>Actinomycetota</taxon>
        <taxon>Actinomycetes</taxon>
        <taxon>Motilibacterales</taxon>
        <taxon>Motilibacteraceae</taxon>
        <taxon>Motilibacter</taxon>
    </lineage>
</organism>
<feature type="transmembrane region" description="Helical" evidence="1">
    <location>
        <begin position="29"/>
        <end position="46"/>
    </location>
</feature>
<gene>
    <name evidence="2" type="ORF">CLV35_2889</name>
</gene>
<feature type="transmembrane region" description="Helical" evidence="1">
    <location>
        <begin position="251"/>
        <end position="270"/>
    </location>
</feature>
<dbReference type="EMBL" id="RBWV01000013">
    <property type="protein sequence ID" value="RKS72641.1"/>
    <property type="molecule type" value="Genomic_DNA"/>
</dbReference>
<proteinExistence type="predicted"/>
<dbReference type="AlphaFoldDB" id="A0A420XMY2"/>
<sequence>MANIAPQQQPQQQQPVEQHVGRMTVHDRVLLALLVLVVLCLALPQLDFGWTAKVLPTTARLHPYPATSRVCTDPGTRPTAPRAPAAPVNVAAFTGGTGGATGPTFELRVGRDGRMVVERLLGMEIRGGGRLPATARLRAIVGPLHHDGDRLQFPPELVSAWYTGTPSGSSVNFSFCASPQNVTTRLPAGRYTGTVRIEDPRATGGTVPVTVLVVYPRLALVAAAGLLAAGAGVTWAWLVRLGGGTTQERQHPWVLVVVRLAAMLVSFGVMDRLVLQDAGWDGSWTAYGTLMGAVFTAVVAAVPTLRAIGTRVTK</sequence>
<feature type="transmembrane region" description="Helical" evidence="1">
    <location>
        <begin position="290"/>
        <end position="308"/>
    </location>
</feature>
<keyword evidence="1" id="KW-0472">Membrane</keyword>
<comment type="caution">
    <text evidence="2">The sequence shown here is derived from an EMBL/GenBank/DDBJ whole genome shotgun (WGS) entry which is preliminary data.</text>
</comment>
<accession>A0A420XMY2</accession>
<keyword evidence="3" id="KW-1185">Reference proteome</keyword>
<dbReference type="InParanoid" id="A0A420XMY2"/>
<name>A0A420XMY2_9ACTN</name>